<dbReference type="KEGG" id="sii:LD85_1826"/>
<gene>
    <name evidence="2" type="ordered locus">LD85_1826</name>
</gene>
<evidence type="ECO:0000313" key="2">
    <source>
        <dbReference type="EMBL" id="ADB87484.1"/>
    </source>
</evidence>
<feature type="transmembrane region" description="Helical" evidence="1">
    <location>
        <begin position="7"/>
        <end position="28"/>
    </location>
</feature>
<organism evidence="2 3">
    <name type="scientific">Saccharolobus islandicus (strain L.D.8.5 / Lassen #2)</name>
    <name type="common">Sulfolobus islandicus</name>
    <dbReference type="NCBI Taxonomy" id="425944"/>
    <lineage>
        <taxon>Archaea</taxon>
        <taxon>Thermoproteota</taxon>
        <taxon>Thermoprotei</taxon>
        <taxon>Sulfolobales</taxon>
        <taxon>Sulfolobaceae</taxon>
        <taxon>Saccharolobus</taxon>
    </lineage>
</organism>
<accession>D2PCR4</accession>
<dbReference type="EMBL" id="CP001731">
    <property type="protein sequence ID" value="ADB87484.1"/>
    <property type="molecule type" value="Genomic_DNA"/>
</dbReference>
<dbReference type="HOGENOM" id="CLU_920155_0_0_2"/>
<name>D2PCR4_SACI9</name>
<protein>
    <submittedName>
        <fullName evidence="2">Uncharacterized protein</fullName>
    </submittedName>
</protein>
<keyword evidence="1" id="KW-0812">Transmembrane</keyword>
<keyword evidence="1" id="KW-1133">Transmembrane helix</keyword>
<sequence length="302" mass="33383">MRRIFKVNIIGLIIITLFIFSTFPYPIFLNHLVLASDANSLNGTAIDYLHFLYVPSHGNIKLLNISNNRTNVSFSYNYTLYIGNITLIYNVTKSDYSLLIYKSNVTAEYTLNSSSNGRLYLNYIIYYHQELLNNTNLYISVLIFTNESDDKQFLIMKIDFKPSNSSFNLGDLMLINKSSTLQDELHQASKYIAYLGKLYEKSNNKTLETLGKYYVETSHVINKLSKIIPKSFLQIKLAFVGVEVQDDCPVAGAAVGGACGVEGAIWAAAVGIINPLAGLAVGVGFAIGCAIAGYYADTGSSC</sequence>
<dbReference type="AlphaFoldDB" id="D2PCR4"/>
<evidence type="ECO:0000313" key="3">
    <source>
        <dbReference type="Proteomes" id="UP000001404"/>
    </source>
</evidence>
<reference evidence="3" key="1">
    <citation type="journal article" date="2009" name="Proc. Natl. Acad. Sci. U.S.A.">
        <title>Biogeography of the Sulfolobus islandicus pan-genome.</title>
        <authorList>
            <person name="Reno M.L."/>
            <person name="Held N.L."/>
            <person name="Fields C.J."/>
            <person name="Burke P.V."/>
            <person name="Whitaker R.J."/>
        </authorList>
    </citation>
    <scope>NUCLEOTIDE SEQUENCE [LARGE SCALE GENOMIC DNA]</scope>
    <source>
        <strain evidence="3">L.D.8.5 / Lassen #2</strain>
    </source>
</reference>
<proteinExistence type="predicted"/>
<evidence type="ECO:0000256" key="1">
    <source>
        <dbReference type="SAM" id="Phobius"/>
    </source>
</evidence>
<dbReference type="Proteomes" id="UP000001404">
    <property type="component" value="Chromosome"/>
</dbReference>
<dbReference type="RefSeq" id="WP_012952972.1">
    <property type="nucleotide sequence ID" value="NC_013769.1"/>
</dbReference>
<keyword evidence="1" id="KW-0472">Membrane</keyword>